<name>A0ABY7PPC3_9BACT</name>
<feature type="signal peptide" evidence="1">
    <location>
        <begin position="1"/>
        <end position="22"/>
    </location>
</feature>
<feature type="domain" description="DUF3857" evidence="2">
    <location>
        <begin position="77"/>
        <end position="200"/>
    </location>
</feature>
<sequence>MTIFLRLLLMLLGVSVATPAFAQQAPAPPIKFGSVRSTDFVPAPAASDTAAAVAEYLCDYGTSRLVGGNDKFQVLFERTTRLQIHRKAGYSYATVRVPLYTRDGQYERLTNLKGSTYNLQDGRVVQTKLAADPAFREQLDKNHVLMSFTMPAVREGSIVEFSYTITSDFIFNLQDWQFEHSIPVRWSEYRATLPQFYHYKTITRGYLPFAVKEETVVPYTTTYSSRPQGLAPGQDSHLSALALQLRWVMKDVPAFRTEPFLTTPHDYMRSVHFELAGTDFTGHDYQDVTGKWPALWKVLEKEEHFGLLLSGRSPLAAAAKTLRQQHDDPKDRAAAVLALVQRTVKHNGKTALFGSQPVRRTLELRLGNTADVNLLLVSTLRAAGLTATPLLLSTRGHGQMQQLVPALSQFNYVAAHVQLPDSSDLLLDATEPQLPAGLLPERCLNGQGCLADASGRWLTIRPAARHLEFRTAKLHLTEQGALDGSLKLEYQGYAGLEARRSIRQTSVADYLASLQRQWTEWQPAPPKLLLSDSAQAAVAVEMALHLPAPDNPQATLLYLPVMRLLGAVPYQFRAPTRHYPVDFAMPHEYTSLVTLTLPPGTTVQELPASVVLALPNAGGRFQYQVTQLNPETVQFMARLQLSRAEYSPAEYAALRELHQQAAAKCGEMLVLSRK</sequence>
<dbReference type="InterPro" id="IPR024618">
    <property type="entry name" value="DUF3857"/>
</dbReference>
<feature type="chain" id="PRO_5045229457" evidence="1">
    <location>
        <begin position="23"/>
        <end position="674"/>
    </location>
</feature>
<dbReference type="EMBL" id="CP115396">
    <property type="protein sequence ID" value="WBO84919.1"/>
    <property type="molecule type" value="Genomic_DNA"/>
</dbReference>
<organism evidence="3 4">
    <name type="scientific">Hymenobacter yonginensis</name>
    <dbReference type="NCBI Taxonomy" id="748197"/>
    <lineage>
        <taxon>Bacteria</taxon>
        <taxon>Pseudomonadati</taxon>
        <taxon>Bacteroidota</taxon>
        <taxon>Cytophagia</taxon>
        <taxon>Cytophagales</taxon>
        <taxon>Hymenobacteraceae</taxon>
        <taxon>Hymenobacter</taxon>
    </lineage>
</organism>
<keyword evidence="1" id="KW-0732">Signal</keyword>
<accession>A0ABY7PPC3</accession>
<protein>
    <submittedName>
        <fullName evidence="3">DUF3857 domain-containing protein</fullName>
    </submittedName>
</protein>
<evidence type="ECO:0000313" key="4">
    <source>
        <dbReference type="Proteomes" id="UP001211872"/>
    </source>
</evidence>
<evidence type="ECO:0000259" key="2">
    <source>
        <dbReference type="Pfam" id="PF12969"/>
    </source>
</evidence>
<dbReference type="Gene3D" id="2.60.40.3140">
    <property type="match status" value="1"/>
</dbReference>
<keyword evidence="4" id="KW-1185">Reference proteome</keyword>
<dbReference type="RefSeq" id="WP_270127485.1">
    <property type="nucleotide sequence ID" value="NZ_CP115396.1"/>
</dbReference>
<proteinExistence type="predicted"/>
<evidence type="ECO:0000256" key="1">
    <source>
        <dbReference type="SAM" id="SignalP"/>
    </source>
</evidence>
<dbReference type="Pfam" id="PF12969">
    <property type="entry name" value="DUF3857"/>
    <property type="match status" value="1"/>
</dbReference>
<gene>
    <name evidence="3" type="ORF">O9Z63_01440</name>
</gene>
<evidence type="ECO:0000313" key="3">
    <source>
        <dbReference type="EMBL" id="WBO84919.1"/>
    </source>
</evidence>
<dbReference type="Gene3D" id="2.60.120.1130">
    <property type="match status" value="1"/>
</dbReference>
<dbReference type="Proteomes" id="UP001211872">
    <property type="component" value="Chromosome"/>
</dbReference>
<reference evidence="3 4" key="1">
    <citation type="journal article" date="2011" name="Int. J. Syst. Evol. Microbiol.">
        <title>Hymenobacter yonginensis sp. nov., isolated from a mesotrophic artificial lake.</title>
        <authorList>
            <person name="Joung Y."/>
            <person name="Cho S.H."/>
            <person name="Kim H."/>
            <person name="Kim S.B."/>
            <person name="Joh K."/>
        </authorList>
    </citation>
    <scope>NUCLEOTIDE SEQUENCE [LARGE SCALE GENOMIC DNA]</scope>
    <source>
        <strain evidence="3 4">KCTC 22745</strain>
    </source>
</reference>
<dbReference type="Gene3D" id="3.10.620.30">
    <property type="match status" value="1"/>
</dbReference>